<keyword evidence="1" id="KW-0472">Membrane</keyword>
<protein>
    <submittedName>
        <fullName evidence="2">Uncharacterized protein</fullName>
    </submittedName>
</protein>
<sequence length="65" mass="7104">MEKKNKLLPLNISLIIHTIFIITSINTIVTKSNVTAELLAIGGLIGFTALMTVTIIALTHELKQM</sequence>
<feature type="transmembrane region" description="Helical" evidence="1">
    <location>
        <begin position="38"/>
        <end position="59"/>
    </location>
</feature>
<keyword evidence="3" id="KW-1185">Reference proteome</keyword>
<accession>A0ABZ3EAN7</accession>
<organism evidence="2 3">
    <name type="scientific">Staphylococcus hsinchuensis</name>
    <dbReference type="NCBI Taxonomy" id="3051183"/>
    <lineage>
        <taxon>Bacteria</taxon>
        <taxon>Bacillati</taxon>
        <taxon>Bacillota</taxon>
        <taxon>Bacilli</taxon>
        <taxon>Bacillales</taxon>
        <taxon>Staphylococcaceae</taxon>
        <taxon>Staphylococcus</taxon>
    </lineage>
</organism>
<evidence type="ECO:0000313" key="2">
    <source>
        <dbReference type="EMBL" id="XAF69572.1"/>
    </source>
</evidence>
<dbReference type="RefSeq" id="WP_251519275.1">
    <property type="nucleotide sequence ID" value="NZ_CP128355.1"/>
</dbReference>
<keyword evidence="1" id="KW-1133">Transmembrane helix</keyword>
<name>A0ABZ3EAN7_9STAP</name>
<feature type="transmembrane region" description="Helical" evidence="1">
    <location>
        <begin position="7"/>
        <end position="26"/>
    </location>
</feature>
<evidence type="ECO:0000256" key="1">
    <source>
        <dbReference type="SAM" id="Phobius"/>
    </source>
</evidence>
<reference evidence="2 3" key="1">
    <citation type="journal article" date="2024" name="Pathogens">
        <title>Staphylococcus hsinchuensis sp. nov., Isolated from Soymilk.</title>
        <authorList>
            <person name="Wang Y.T."/>
            <person name="Lin Y.C."/>
            <person name="Hsieh Y.H."/>
            <person name="Lin Y.T."/>
            <person name="Hamada M."/>
            <person name="Chen C.C."/>
            <person name="Liou J.S."/>
            <person name="Lee A.Y."/>
            <person name="Zhang W.L."/>
            <person name="Chen Y.T."/>
            <person name="Huang C.H."/>
        </authorList>
    </citation>
    <scope>NUCLEOTIDE SEQUENCE [LARGE SCALE GENOMIC DNA]</scope>
    <source>
        <strain evidence="2 3">H164</strain>
    </source>
</reference>
<keyword evidence="1" id="KW-0812">Transmembrane</keyword>
<dbReference type="Proteomes" id="UP001436297">
    <property type="component" value="Chromosome"/>
</dbReference>
<proteinExistence type="predicted"/>
<evidence type="ECO:0000313" key="3">
    <source>
        <dbReference type="Proteomes" id="UP001436297"/>
    </source>
</evidence>
<gene>
    <name evidence="2" type="ORF">QQM35_05720</name>
</gene>
<dbReference type="EMBL" id="CP128355">
    <property type="protein sequence ID" value="XAF69572.1"/>
    <property type="molecule type" value="Genomic_DNA"/>
</dbReference>